<dbReference type="PANTHER" id="PTHR35546">
    <property type="entry name" value="F-BOX PROTEIN INTERACTION DOMAIN PROTEIN-RELATED"/>
    <property type="match status" value="1"/>
</dbReference>
<accession>A0A2P5CSY9</accession>
<dbReference type="OrthoDB" id="1160067at2759"/>
<dbReference type="AlphaFoldDB" id="A0A2P5CSY9"/>
<organism evidence="2 3">
    <name type="scientific">Parasponia andersonii</name>
    <name type="common">Sponia andersonii</name>
    <dbReference type="NCBI Taxonomy" id="3476"/>
    <lineage>
        <taxon>Eukaryota</taxon>
        <taxon>Viridiplantae</taxon>
        <taxon>Streptophyta</taxon>
        <taxon>Embryophyta</taxon>
        <taxon>Tracheophyta</taxon>
        <taxon>Spermatophyta</taxon>
        <taxon>Magnoliopsida</taxon>
        <taxon>eudicotyledons</taxon>
        <taxon>Gunneridae</taxon>
        <taxon>Pentapetalae</taxon>
        <taxon>rosids</taxon>
        <taxon>fabids</taxon>
        <taxon>Rosales</taxon>
        <taxon>Cannabaceae</taxon>
        <taxon>Parasponia</taxon>
    </lineage>
</organism>
<evidence type="ECO:0000313" key="2">
    <source>
        <dbReference type="EMBL" id="PON64160.1"/>
    </source>
</evidence>
<keyword evidence="3" id="KW-1185">Reference proteome</keyword>
<gene>
    <name evidence="2" type="ORF">PanWU01x14_126820</name>
</gene>
<proteinExistence type="predicted"/>
<dbReference type="EMBL" id="JXTB01000098">
    <property type="protein sequence ID" value="PON64160.1"/>
    <property type="molecule type" value="Genomic_DNA"/>
</dbReference>
<dbReference type="InterPro" id="IPR055290">
    <property type="entry name" value="At3g26010-like"/>
</dbReference>
<feature type="domain" description="F-box protein At3g26010-like beta-propeller" evidence="1">
    <location>
        <begin position="131"/>
        <end position="389"/>
    </location>
</feature>
<dbReference type="Proteomes" id="UP000237105">
    <property type="component" value="Unassembled WGS sequence"/>
</dbReference>
<protein>
    <recommendedName>
        <fullName evidence="1">F-box protein At3g26010-like beta-propeller domain-containing protein</fullName>
    </recommendedName>
</protein>
<evidence type="ECO:0000259" key="1">
    <source>
        <dbReference type="Pfam" id="PF24750"/>
    </source>
</evidence>
<reference evidence="3" key="1">
    <citation type="submission" date="2016-06" db="EMBL/GenBank/DDBJ databases">
        <title>Parallel loss of symbiosis genes in relatives of nitrogen-fixing non-legume Parasponia.</title>
        <authorList>
            <person name="Van Velzen R."/>
            <person name="Holmer R."/>
            <person name="Bu F."/>
            <person name="Rutten L."/>
            <person name="Van Zeijl A."/>
            <person name="Liu W."/>
            <person name="Santuari L."/>
            <person name="Cao Q."/>
            <person name="Sharma T."/>
            <person name="Shen D."/>
            <person name="Roswanjaya Y."/>
            <person name="Wardhani T."/>
            <person name="Kalhor M.S."/>
            <person name="Jansen J."/>
            <person name="Van den Hoogen J."/>
            <person name="Gungor B."/>
            <person name="Hartog M."/>
            <person name="Hontelez J."/>
            <person name="Verver J."/>
            <person name="Yang W.-C."/>
            <person name="Schijlen E."/>
            <person name="Repin R."/>
            <person name="Schilthuizen M."/>
            <person name="Schranz E."/>
            <person name="Heidstra R."/>
            <person name="Miyata K."/>
            <person name="Fedorova E."/>
            <person name="Kohlen W."/>
            <person name="Bisseling T."/>
            <person name="Smit S."/>
            <person name="Geurts R."/>
        </authorList>
    </citation>
    <scope>NUCLEOTIDE SEQUENCE [LARGE SCALE GENOMIC DNA]</scope>
    <source>
        <strain evidence="3">cv. WU1-14</strain>
    </source>
</reference>
<comment type="caution">
    <text evidence="2">The sequence shown here is derived from an EMBL/GenBank/DDBJ whole genome shotgun (WGS) entry which is preliminary data.</text>
</comment>
<dbReference type="PANTHER" id="PTHR35546:SF130">
    <property type="entry name" value="EXPRESSED PROTEIN"/>
    <property type="match status" value="1"/>
</dbReference>
<dbReference type="Pfam" id="PF24750">
    <property type="entry name" value="b-prop_At3g26010-like"/>
    <property type="match status" value="1"/>
</dbReference>
<evidence type="ECO:0000313" key="3">
    <source>
        <dbReference type="Proteomes" id="UP000237105"/>
    </source>
</evidence>
<dbReference type="InterPro" id="IPR056592">
    <property type="entry name" value="Beta-prop_At3g26010-like"/>
</dbReference>
<name>A0A2P5CSY9_PARAD</name>
<sequence length="445" mass="51591">MVERNIICYSEKSQSETETGESKFISINDILSNDVLLRILVRLPNDCCRFVIRCSTVCKLWFSLINSIDYCNLRRMHDQSQSQSLPSALIFRYEYCGFSQPLYEYSSSSAANGSSTTCYLDFLPWPKVRIYSSFDDLLLLSHGHDNNFLICNPLTRQYLDLPKTPARIAKVRTDCIQGGLVFKPDVRQQRKLSPKLDLSQFSFRVMLRRWAGLDKEWISSYYVVTFCSETGKWSESALKFYDHSELHDSTPLSCNGMLHWLANTTMEECTYHGIVAVDPFKHTNNPKYCRFINFPLGLVRGNGRSSNLRVRFGLVRGQLRLAQLLGNKRVGFVLKVWELNYDHNVDDDKDGSPWTWTLMHEVEVKRWSTNSNRLFVIAFHPDNGDVVFFLRNPRLICKYDIGEEKMEQVGHLPNENYPYEFAESLYAYSLVHPLWPTPIPAIPFV</sequence>